<evidence type="ECO:0000313" key="3">
    <source>
        <dbReference type="Proteomes" id="UP000297703"/>
    </source>
</evidence>
<dbReference type="Proteomes" id="UP000297703">
    <property type="component" value="Unassembled WGS sequence"/>
</dbReference>
<feature type="compositionally biased region" description="Basic and acidic residues" evidence="1">
    <location>
        <begin position="76"/>
        <end position="89"/>
    </location>
</feature>
<evidence type="ECO:0000256" key="1">
    <source>
        <dbReference type="SAM" id="MobiDB-lite"/>
    </source>
</evidence>
<keyword evidence="2" id="KW-0812">Transmembrane</keyword>
<comment type="caution">
    <text evidence="2">The sequence shown here is derived from an EMBL/GenBank/DDBJ whole genome shotgun (WGS) entry which is preliminary data.</text>
</comment>
<evidence type="ECO:0000313" key="2">
    <source>
        <dbReference type="EMBL" id="TFK06359.1"/>
    </source>
</evidence>
<reference evidence="2 3" key="2">
    <citation type="submission" date="2019-04" db="EMBL/GenBank/DDBJ databases">
        <title>The genome sequence of big-headed turtle.</title>
        <authorList>
            <person name="Gong S."/>
        </authorList>
    </citation>
    <scope>NUCLEOTIDE SEQUENCE [LARGE SCALE GENOMIC DNA]</scope>
    <source>
        <strain evidence="2">DO16091913</strain>
        <tissue evidence="2">Muscle</tissue>
    </source>
</reference>
<dbReference type="EMBL" id="QXTE01000097">
    <property type="protein sequence ID" value="TFK06359.1"/>
    <property type="molecule type" value="Genomic_DNA"/>
</dbReference>
<gene>
    <name evidence="2" type="ORF">DR999_PMT10974</name>
</gene>
<keyword evidence="3" id="KW-1185">Reference proteome</keyword>
<reference evidence="2 3" key="1">
    <citation type="submission" date="2019-04" db="EMBL/GenBank/DDBJ databases">
        <title>Draft genome of the big-headed turtle Platysternon megacephalum.</title>
        <authorList>
            <person name="Gong S."/>
        </authorList>
    </citation>
    <scope>NUCLEOTIDE SEQUENCE [LARGE SCALE GENOMIC DNA]</scope>
    <source>
        <strain evidence="2">DO16091913</strain>
        <tissue evidence="2">Muscle</tissue>
    </source>
</reference>
<feature type="region of interest" description="Disordered" evidence="1">
    <location>
        <begin position="64"/>
        <end position="109"/>
    </location>
</feature>
<proteinExistence type="predicted"/>
<keyword evidence="2" id="KW-0472">Membrane</keyword>
<protein>
    <submittedName>
        <fullName evidence="2">Lysosomal-associated transmembrane protein 4B</fullName>
    </submittedName>
</protein>
<organism evidence="2 3">
    <name type="scientific">Platysternon megacephalum</name>
    <name type="common">big-headed turtle</name>
    <dbReference type="NCBI Taxonomy" id="55544"/>
    <lineage>
        <taxon>Eukaryota</taxon>
        <taxon>Metazoa</taxon>
        <taxon>Chordata</taxon>
        <taxon>Craniata</taxon>
        <taxon>Vertebrata</taxon>
        <taxon>Euteleostomi</taxon>
        <taxon>Archelosauria</taxon>
        <taxon>Testudinata</taxon>
        <taxon>Testudines</taxon>
        <taxon>Cryptodira</taxon>
        <taxon>Durocryptodira</taxon>
        <taxon>Testudinoidea</taxon>
        <taxon>Platysternidae</taxon>
        <taxon>Platysternon</taxon>
    </lineage>
</organism>
<accession>A0A4D9E7Q5</accession>
<sequence length="109" mass="12387">MWNFLLQNSYSTLNSHPPSFWSNFRTQTSPETLHPPFLCASPPQSALLTKEAFVSPHAQSWLASREVPTTGYLEGPSKETQAREREQHKHVPPPRAQRAPETELQGEYS</sequence>
<dbReference type="AlphaFoldDB" id="A0A4D9E7Q5"/>
<name>A0A4D9E7Q5_9SAUR</name>